<dbReference type="PANTHER" id="PTHR43409">
    <property type="entry name" value="ANAEROBIC MAGNESIUM-PROTOPORPHYRIN IX MONOMETHYL ESTER CYCLASE-RELATED"/>
    <property type="match status" value="1"/>
</dbReference>
<reference evidence="11" key="1">
    <citation type="journal article" date="2022" name="Microbiol. Resour. Announc.">
        <title>Draft Genome Sequence of a Methanogenic Archaeon from West Spitsbergen Permafrost.</title>
        <authorList>
            <person name="Trubitsyn V."/>
            <person name="Rivkina E."/>
            <person name="Shcherbakova V."/>
        </authorList>
    </citation>
    <scope>NUCLEOTIDE SEQUENCE [LARGE SCALE GENOMIC DNA]</scope>
    <source>
        <strain evidence="11">VT</strain>
    </source>
</reference>
<keyword evidence="2" id="KW-0489">Methyltransferase</keyword>
<evidence type="ECO:0000313" key="10">
    <source>
        <dbReference type="EMBL" id="MBZ2164561.1"/>
    </source>
</evidence>
<keyword evidence="6" id="KW-0408">Iron</keyword>
<dbReference type="SFLD" id="SFLDS00029">
    <property type="entry name" value="Radical_SAM"/>
    <property type="match status" value="1"/>
</dbReference>
<dbReference type="InterPro" id="IPR006158">
    <property type="entry name" value="Cobalamin-bd"/>
</dbReference>
<evidence type="ECO:0000256" key="4">
    <source>
        <dbReference type="ARBA" id="ARBA00022691"/>
    </source>
</evidence>
<evidence type="ECO:0000256" key="1">
    <source>
        <dbReference type="ARBA" id="ARBA00001966"/>
    </source>
</evidence>
<dbReference type="PROSITE" id="PS51332">
    <property type="entry name" value="B12_BINDING"/>
    <property type="match status" value="1"/>
</dbReference>
<keyword evidence="3" id="KW-0808">Transferase</keyword>
<keyword evidence="7" id="KW-0411">Iron-sulfur</keyword>
<dbReference type="SMART" id="SM00729">
    <property type="entry name" value="Elp3"/>
    <property type="match status" value="1"/>
</dbReference>
<evidence type="ECO:0000259" key="8">
    <source>
        <dbReference type="PROSITE" id="PS51332"/>
    </source>
</evidence>
<dbReference type="RefSeq" id="WP_223790238.1">
    <property type="nucleotide sequence ID" value="NZ_JAIOUQ010000001.1"/>
</dbReference>
<feature type="domain" description="Radical SAM core" evidence="9">
    <location>
        <begin position="177"/>
        <end position="421"/>
    </location>
</feature>
<organism evidence="10 11">
    <name type="scientific">Methanobacterium spitsbergense</name>
    <dbReference type="NCBI Taxonomy" id="2874285"/>
    <lineage>
        <taxon>Archaea</taxon>
        <taxon>Methanobacteriati</taxon>
        <taxon>Methanobacteriota</taxon>
        <taxon>Methanomada group</taxon>
        <taxon>Methanobacteria</taxon>
        <taxon>Methanobacteriales</taxon>
        <taxon>Methanobacteriaceae</taxon>
        <taxon>Methanobacterium</taxon>
    </lineage>
</organism>
<sequence>MNKKGKAILIGAEDEENLAIRYLAAILKFEGHEITVISCSGYNDFSRILSKVKSWDPDMVIVSMAFQSLAFMFFAIIQQIKEIKPEIHVTVGGHFPTFEYQKILENEYVDSLIRFEGEKPISMLMDCLMNGKDLSDIPNLLYKNYEDGKVVENHLKPEFPDLDVLPFPMRNKKPQFRLGEKFATLVTSRGCFYSKCLYCCIGAFHTPKKGTKYAIRTPENVAKEMAQLYHHQGVKLFQFHDDNFLLPSKKKSLKRVNLLKKALKDRGVGVDEIAIMIKTRPDSLHENMVNSLVEMGTVGIFLGVENASESGLKALARGSNLDEIYDSLELLDKYPISLTFNLLIFHPKANLVEINDNICFMNKNLDKAFDFGRAEIVAGSPLEKLVRRKGLLRGEWPQWDYTIEDQEVEKMFRINSLTFYRENSPYPDFSHHLIALSYRAQLLKRFYPGRMSRKLANETLDIITKSNAFTIEKLLKIYEITADIEIDGEINLLYNEMEKFYLSLNRKVDKLSDKMLRFQLVEQKFQNQGLVGYFQNSQTLSKIFRI</sequence>
<name>A0A8T5UYA6_9EURY</name>
<dbReference type="PROSITE" id="PS51918">
    <property type="entry name" value="RADICAL_SAM"/>
    <property type="match status" value="1"/>
</dbReference>
<keyword evidence="11" id="KW-1185">Reference proteome</keyword>
<feature type="domain" description="B12-binding" evidence="8">
    <location>
        <begin position="3"/>
        <end position="135"/>
    </location>
</feature>
<comment type="caution">
    <text evidence="10">The sequence shown here is derived from an EMBL/GenBank/DDBJ whole genome shotgun (WGS) entry which is preliminary data.</text>
</comment>
<dbReference type="SFLD" id="SFLDG01123">
    <property type="entry name" value="methyltransferase_(Class_B)"/>
    <property type="match status" value="1"/>
</dbReference>
<dbReference type="SFLD" id="SFLDG01082">
    <property type="entry name" value="B12-binding_domain_containing"/>
    <property type="match status" value="1"/>
</dbReference>
<dbReference type="SUPFAM" id="SSF102114">
    <property type="entry name" value="Radical SAM enzymes"/>
    <property type="match status" value="1"/>
</dbReference>
<evidence type="ECO:0000256" key="7">
    <source>
        <dbReference type="ARBA" id="ARBA00023014"/>
    </source>
</evidence>
<dbReference type="Gene3D" id="3.80.30.20">
    <property type="entry name" value="tm_1862 like domain"/>
    <property type="match status" value="1"/>
</dbReference>
<dbReference type="GO" id="GO:0046872">
    <property type="term" value="F:metal ion binding"/>
    <property type="evidence" value="ECO:0007669"/>
    <property type="project" value="UniProtKB-KW"/>
</dbReference>
<dbReference type="InterPro" id="IPR036724">
    <property type="entry name" value="Cobalamin-bd_sf"/>
</dbReference>
<dbReference type="EMBL" id="JAIOUQ010000001">
    <property type="protein sequence ID" value="MBZ2164561.1"/>
    <property type="molecule type" value="Genomic_DNA"/>
</dbReference>
<accession>A0A8T5UYA6</accession>
<protein>
    <submittedName>
        <fullName evidence="10">Cobalamin-dependent protein</fullName>
    </submittedName>
</protein>
<evidence type="ECO:0000256" key="3">
    <source>
        <dbReference type="ARBA" id="ARBA00022679"/>
    </source>
</evidence>
<keyword evidence="5" id="KW-0479">Metal-binding</keyword>
<dbReference type="GO" id="GO:0003824">
    <property type="term" value="F:catalytic activity"/>
    <property type="evidence" value="ECO:0007669"/>
    <property type="project" value="InterPro"/>
</dbReference>
<proteinExistence type="predicted"/>
<evidence type="ECO:0000259" key="9">
    <source>
        <dbReference type="PROSITE" id="PS51918"/>
    </source>
</evidence>
<dbReference type="Proteomes" id="UP000825933">
    <property type="component" value="Unassembled WGS sequence"/>
</dbReference>
<gene>
    <name evidence="10" type="ORF">K8N75_00635</name>
</gene>
<evidence type="ECO:0000313" key="11">
    <source>
        <dbReference type="Proteomes" id="UP000825933"/>
    </source>
</evidence>
<dbReference type="InterPro" id="IPR007197">
    <property type="entry name" value="rSAM"/>
</dbReference>
<dbReference type="GO" id="GO:0031419">
    <property type="term" value="F:cobalamin binding"/>
    <property type="evidence" value="ECO:0007669"/>
    <property type="project" value="InterPro"/>
</dbReference>
<evidence type="ECO:0000256" key="5">
    <source>
        <dbReference type="ARBA" id="ARBA00022723"/>
    </source>
</evidence>
<dbReference type="PANTHER" id="PTHR43409:SF7">
    <property type="entry name" value="BLL1977 PROTEIN"/>
    <property type="match status" value="1"/>
</dbReference>
<dbReference type="SUPFAM" id="SSF52242">
    <property type="entry name" value="Cobalamin (vitamin B12)-binding domain"/>
    <property type="match status" value="1"/>
</dbReference>
<comment type="cofactor">
    <cofactor evidence="1">
        <name>[4Fe-4S] cluster</name>
        <dbReference type="ChEBI" id="CHEBI:49883"/>
    </cofactor>
</comment>
<dbReference type="InterPro" id="IPR051198">
    <property type="entry name" value="BchE-like"/>
</dbReference>
<dbReference type="Gene3D" id="3.40.50.280">
    <property type="entry name" value="Cobalamin-binding domain"/>
    <property type="match status" value="1"/>
</dbReference>
<dbReference type="InterPro" id="IPR058240">
    <property type="entry name" value="rSAM_sf"/>
</dbReference>
<dbReference type="InterPro" id="IPR006638">
    <property type="entry name" value="Elp3/MiaA/NifB-like_rSAM"/>
</dbReference>
<evidence type="ECO:0000256" key="6">
    <source>
        <dbReference type="ARBA" id="ARBA00023004"/>
    </source>
</evidence>
<dbReference type="AlphaFoldDB" id="A0A8T5UYA6"/>
<dbReference type="InterPro" id="IPR023404">
    <property type="entry name" value="rSAM_horseshoe"/>
</dbReference>
<keyword evidence="4" id="KW-0949">S-adenosyl-L-methionine</keyword>
<dbReference type="Pfam" id="PF04055">
    <property type="entry name" value="Radical_SAM"/>
    <property type="match status" value="1"/>
</dbReference>
<dbReference type="Pfam" id="PF02310">
    <property type="entry name" value="B12-binding"/>
    <property type="match status" value="1"/>
</dbReference>
<dbReference type="GO" id="GO:0051539">
    <property type="term" value="F:4 iron, 4 sulfur cluster binding"/>
    <property type="evidence" value="ECO:0007669"/>
    <property type="project" value="UniProtKB-KW"/>
</dbReference>
<evidence type="ECO:0000256" key="2">
    <source>
        <dbReference type="ARBA" id="ARBA00022603"/>
    </source>
</evidence>
<dbReference type="InterPro" id="IPR034466">
    <property type="entry name" value="Methyltransferase_Class_B"/>
</dbReference>